<dbReference type="Proteomes" id="UP000284706">
    <property type="component" value="Unassembled WGS sequence"/>
</dbReference>
<organism evidence="1 2">
    <name type="scientific">Gymnopilus dilepis</name>
    <dbReference type="NCBI Taxonomy" id="231916"/>
    <lineage>
        <taxon>Eukaryota</taxon>
        <taxon>Fungi</taxon>
        <taxon>Dikarya</taxon>
        <taxon>Basidiomycota</taxon>
        <taxon>Agaricomycotina</taxon>
        <taxon>Agaricomycetes</taxon>
        <taxon>Agaricomycetidae</taxon>
        <taxon>Agaricales</taxon>
        <taxon>Agaricineae</taxon>
        <taxon>Hymenogastraceae</taxon>
        <taxon>Gymnopilus</taxon>
    </lineage>
</organism>
<evidence type="ECO:0000313" key="1">
    <source>
        <dbReference type="EMBL" id="PPQ74439.1"/>
    </source>
</evidence>
<dbReference type="SUPFAM" id="SSF52047">
    <property type="entry name" value="RNI-like"/>
    <property type="match status" value="1"/>
</dbReference>
<name>A0A409W7B5_9AGAR</name>
<keyword evidence="2" id="KW-1185">Reference proteome</keyword>
<dbReference type="EMBL" id="NHYE01005340">
    <property type="protein sequence ID" value="PPQ74439.1"/>
    <property type="molecule type" value="Genomic_DNA"/>
</dbReference>
<evidence type="ECO:0000313" key="2">
    <source>
        <dbReference type="Proteomes" id="UP000284706"/>
    </source>
</evidence>
<reference evidence="1 2" key="1">
    <citation type="journal article" date="2018" name="Evol. Lett.">
        <title>Horizontal gene cluster transfer increased hallucinogenic mushroom diversity.</title>
        <authorList>
            <person name="Reynolds H.T."/>
            <person name="Vijayakumar V."/>
            <person name="Gluck-Thaler E."/>
            <person name="Korotkin H.B."/>
            <person name="Matheny P.B."/>
            <person name="Slot J.C."/>
        </authorList>
    </citation>
    <scope>NUCLEOTIDE SEQUENCE [LARGE SCALE GENOMIC DNA]</scope>
    <source>
        <strain evidence="1 2">SRW20</strain>
    </source>
</reference>
<sequence>MLSSVAVQPDFVFYPEALSPGLQNDAKVNAIMRYPPVSLQFPLEVLDEIVEELAADPSRTRKDVERDLSSCARTGRRLRGSTRRVRFRNLTLDLVNFTPKSMLEWADHAKVVVPHLRCLTVDWIGADTMERGDVVSLLEALQAAVLQELNLKGPFLRLPDVLYGIAGQDSLRCITFQHVRNIPSDLILRRKGLRNLHLKQAHADVPASVPFSENMCIEFDTRADSFELQGFRRPRALHLGLKGDQPLENLVVQALCKQLTELTLDFSSESGYEHLSNLPSNMFESLTKLSLVFQRGGDLATPFDVPLWMQMTGATNVVDLSIVFIYDCADTVEDIGDVLDGLALQPLPLSNIFDMFAKSNLPKLERGKISLKFSLLAWNDYQPHELAAVQDEIGEFARQLFRGHGDVMIEGLLEEGEDTLLYLCFDQDD</sequence>
<proteinExistence type="predicted"/>
<comment type="caution">
    <text evidence="1">The sequence shown here is derived from an EMBL/GenBank/DDBJ whole genome shotgun (WGS) entry which is preliminary data.</text>
</comment>
<accession>A0A409W7B5</accession>
<dbReference type="AlphaFoldDB" id="A0A409W7B5"/>
<gene>
    <name evidence="1" type="ORF">CVT26_001420</name>
</gene>
<evidence type="ECO:0008006" key="3">
    <source>
        <dbReference type="Google" id="ProtNLM"/>
    </source>
</evidence>
<dbReference type="InParanoid" id="A0A409W7B5"/>
<protein>
    <recommendedName>
        <fullName evidence="3">F-box domain-containing protein</fullName>
    </recommendedName>
</protein>
<dbReference type="OrthoDB" id="3122940at2759"/>